<dbReference type="InterPro" id="IPR037185">
    <property type="entry name" value="EmrE-like"/>
</dbReference>
<keyword evidence="5 6" id="KW-0472">Membrane</keyword>
<evidence type="ECO:0000256" key="1">
    <source>
        <dbReference type="ARBA" id="ARBA00004141"/>
    </source>
</evidence>
<dbReference type="EMBL" id="LEKV01002683">
    <property type="protein sequence ID" value="KVI01792.1"/>
    <property type="molecule type" value="Genomic_DNA"/>
</dbReference>
<dbReference type="Pfam" id="PF00892">
    <property type="entry name" value="EamA"/>
    <property type="match status" value="1"/>
</dbReference>
<feature type="transmembrane region" description="Helical" evidence="6">
    <location>
        <begin position="113"/>
        <end position="131"/>
    </location>
</feature>
<dbReference type="PANTHER" id="PTHR31218">
    <property type="entry name" value="WAT1-RELATED PROTEIN"/>
    <property type="match status" value="1"/>
</dbReference>
<keyword evidence="4 6" id="KW-1133">Transmembrane helix</keyword>
<evidence type="ECO:0000259" key="8">
    <source>
        <dbReference type="Pfam" id="PF00892"/>
    </source>
</evidence>
<dbReference type="Proteomes" id="UP000243975">
    <property type="component" value="Unassembled WGS sequence"/>
</dbReference>
<keyword evidence="10" id="KW-1185">Reference proteome</keyword>
<dbReference type="InterPro" id="IPR030184">
    <property type="entry name" value="WAT1-related"/>
</dbReference>
<gene>
    <name evidence="9" type="ORF">Ccrd_019921</name>
</gene>
<comment type="similarity">
    <text evidence="2 6">Belongs to the drug/metabolite transporter (DMT) superfamily. Plant drug/metabolite exporter (P-DME) (TC 2.A.7.4) family.</text>
</comment>
<evidence type="ECO:0000313" key="10">
    <source>
        <dbReference type="Proteomes" id="UP000243975"/>
    </source>
</evidence>
<sequence length="348" mass="37870">MGESTCGSRWLWSRVQGLKATMMMIIAQVISAGINILYIFVGNDGMNLSILMTYRFLCASIVVAPLALLVERNKRPKLTWTILLQAALCALFGGPMALIMYAESVILTSPTLAAAFSNLIPPFTFILAVLFRLESVNLGQMGGKAKVIGTLMGVGGAMLLTFYKGPSINIWSTHFHLLPKRVQPRVGDVASTHQNSFNDHIIGSKMEPMEARLEHSIAYSSLSGPLFVSSFNPLVVVLVAIAGSLVLGEQLHVGSVLGSTIIIAGLYMVLWGKSKDIKRPPKFLSSTNSELLEIRKEDTSTIITTSTNILGTSYTAPTISSKEDEDHELQVKSEMGKHKDQEIDEAKN</sequence>
<evidence type="ECO:0000256" key="3">
    <source>
        <dbReference type="ARBA" id="ARBA00022692"/>
    </source>
</evidence>
<reference evidence="9 10" key="1">
    <citation type="journal article" date="2016" name="Sci. Rep.">
        <title>The genome sequence of the outbreeding globe artichoke constructed de novo incorporating a phase-aware low-pass sequencing strategy of F1 progeny.</title>
        <authorList>
            <person name="Scaglione D."/>
            <person name="Reyes-Chin-Wo S."/>
            <person name="Acquadro A."/>
            <person name="Froenicke L."/>
            <person name="Portis E."/>
            <person name="Beitel C."/>
            <person name="Tirone M."/>
            <person name="Mauro R."/>
            <person name="Lo Monaco A."/>
            <person name="Mauromicale G."/>
            <person name="Faccioli P."/>
            <person name="Cattivelli L."/>
            <person name="Rieseberg L."/>
            <person name="Michelmore R."/>
            <person name="Lanteri S."/>
        </authorList>
    </citation>
    <scope>NUCLEOTIDE SEQUENCE [LARGE SCALE GENOMIC DNA]</scope>
    <source>
        <strain evidence="9">2C</strain>
    </source>
</reference>
<feature type="transmembrane region" description="Helical" evidence="6">
    <location>
        <begin position="82"/>
        <end position="101"/>
    </location>
</feature>
<feature type="transmembrane region" description="Helical" evidence="6">
    <location>
        <begin position="20"/>
        <end position="40"/>
    </location>
</feature>
<dbReference type="SUPFAM" id="SSF103481">
    <property type="entry name" value="Multidrug resistance efflux transporter EmrE"/>
    <property type="match status" value="2"/>
</dbReference>
<dbReference type="STRING" id="59895.A0A103Y3E6"/>
<dbReference type="Gramene" id="KVI01792">
    <property type="protein sequence ID" value="KVI01792"/>
    <property type="gene ID" value="Ccrd_019921"/>
</dbReference>
<feature type="transmembrane region" description="Helical" evidence="6">
    <location>
        <begin position="253"/>
        <end position="272"/>
    </location>
</feature>
<accession>A0A103Y3E6</accession>
<keyword evidence="3 6" id="KW-0812">Transmembrane</keyword>
<evidence type="ECO:0000256" key="4">
    <source>
        <dbReference type="ARBA" id="ARBA00022989"/>
    </source>
</evidence>
<organism evidence="9 10">
    <name type="scientific">Cynara cardunculus var. scolymus</name>
    <name type="common">Globe artichoke</name>
    <name type="synonym">Cynara scolymus</name>
    <dbReference type="NCBI Taxonomy" id="59895"/>
    <lineage>
        <taxon>Eukaryota</taxon>
        <taxon>Viridiplantae</taxon>
        <taxon>Streptophyta</taxon>
        <taxon>Embryophyta</taxon>
        <taxon>Tracheophyta</taxon>
        <taxon>Spermatophyta</taxon>
        <taxon>Magnoliopsida</taxon>
        <taxon>eudicotyledons</taxon>
        <taxon>Gunneridae</taxon>
        <taxon>Pentapetalae</taxon>
        <taxon>asterids</taxon>
        <taxon>campanulids</taxon>
        <taxon>Asterales</taxon>
        <taxon>Asteraceae</taxon>
        <taxon>Carduoideae</taxon>
        <taxon>Cardueae</taxon>
        <taxon>Carduinae</taxon>
        <taxon>Cynara</taxon>
    </lineage>
</organism>
<feature type="compositionally biased region" description="Basic and acidic residues" evidence="7">
    <location>
        <begin position="321"/>
        <end position="348"/>
    </location>
</feature>
<dbReference type="AlphaFoldDB" id="A0A103Y3E6"/>
<evidence type="ECO:0000313" key="9">
    <source>
        <dbReference type="EMBL" id="KVI01792.1"/>
    </source>
</evidence>
<feature type="transmembrane region" description="Helical" evidence="6">
    <location>
        <begin position="52"/>
        <end position="70"/>
    </location>
</feature>
<dbReference type="OMA" id="NYTGFER"/>
<feature type="transmembrane region" description="Helical" evidence="6">
    <location>
        <begin position="226"/>
        <end position="247"/>
    </location>
</feature>
<comment type="caution">
    <text evidence="9">The sequence shown here is derived from an EMBL/GenBank/DDBJ whole genome shotgun (WGS) entry which is preliminary data.</text>
</comment>
<protein>
    <recommendedName>
        <fullName evidence="6">WAT1-related protein</fullName>
    </recommendedName>
</protein>
<evidence type="ECO:0000256" key="5">
    <source>
        <dbReference type="ARBA" id="ARBA00023136"/>
    </source>
</evidence>
<proteinExistence type="inferred from homology"/>
<feature type="domain" description="EamA" evidence="8">
    <location>
        <begin position="22"/>
        <end position="161"/>
    </location>
</feature>
<feature type="region of interest" description="Disordered" evidence="7">
    <location>
        <begin position="314"/>
        <end position="348"/>
    </location>
</feature>
<evidence type="ECO:0000256" key="2">
    <source>
        <dbReference type="ARBA" id="ARBA00007635"/>
    </source>
</evidence>
<comment type="subcellular location">
    <subcellularLocation>
        <location evidence="1 6">Membrane</location>
        <topology evidence="1 6">Multi-pass membrane protein</topology>
    </subcellularLocation>
</comment>
<dbReference type="GO" id="GO:0016020">
    <property type="term" value="C:membrane"/>
    <property type="evidence" value="ECO:0007669"/>
    <property type="project" value="UniProtKB-SubCell"/>
</dbReference>
<name>A0A103Y3E6_CYNCS</name>
<evidence type="ECO:0000256" key="6">
    <source>
        <dbReference type="RuleBase" id="RU363077"/>
    </source>
</evidence>
<evidence type="ECO:0000256" key="7">
    <source>
        <dbReference type="SAM" id="MobiDB-lite"/>
    </source>
</evidence>
<dbReference type="GO" id="GO:0022857">
    <property type="term" value="F:transmembrane transporter activity"/>
    <property type="evidence" value="ECO:0007669"/>
    <property type="project" value="InterPro"/>
</dbReference>
<dbReference type="InterPro" id="IPR000620">
    <property type="entry name" value="EamA_dom"/>
</dbReference>